<dbReference type="EMBL" id="JBHUEH010000032">
    <property type="protein sequence ID" value="MFD1887614.1"/>
    <property type="molecule type" value="Genomic_DNA"/>
</dbReference>
<sequence>MKLIGSKTEKEIREQLIVSNKSLFEDKDRLKLLNILRQCVSVLETAYILNWIPEQEEDFYTILINNSLIANIELNRHDKEALPKINLISLAQYKLGLSKINQIKLAVAMELAKEYSKKSE</sequence>
<dbReference type="RefSeq" id="WP_347324086.1">
    <property type="nucleotide sequence ID" value="NZ_JBCGUH010000002.1"/>
</dbReference>
<evidence type="ECO:0000313" key="1">
    <source>
        <dbReference type="EMBL" id="MFD1887614.1"/>
    </source>
</evidence>
<gene>
    <name evidence="1" type="ORF">ACFSC9_19235</name>
</gene>
<comment type="caution">
    <text evidence="1">The sequence shown here is derived from an EMBL/GenBank/DDBJ whole genome shotgun (WGS) entry which is preliminary data.</text>
</comment>
<dbReference type="Proteomes" id="UP001597233">
    <property type="component" value="Unassembled WGS sequence"/>
</dbReference>
<reference evidence="2" key="1">
    <citation type="journal article" date="2019" name="Int. J. Syst. Evol. Microbiol.">
        <title>The Global Catalogue of Microorganisms (GCM) 10K type strain sequencing project: providing services to taxonomists for standard genome sequencing and annotation.</title>
        <authorList>
            <consortium name="The Broad Institute Genomics Platform"/>
            <consortium name="The Broad Institute Genome Sequencing Center for Infectious Disease"/>
            <person name="Wu L."/>
            <person name="Ma J."/>
        </authorList>
    </citation>
    <scope>NUCLEOTIDE SEQUENCE [LARGE SCALE GENOMIC DNA]</scope>
    <source>
        <strain evidence="2">CCUG 54950</strain>
    </source>
</reference>
<keyword evidence="2" id="KW-1185">Reference proteome</keyword>
<proteinExistence type="predicted"/>
<evidence type="ECO:0000313" key="2">
    <source>
        <dbReference type="Proteomes" id="UP001597233"/>
    </source>
</evidence>
<protein>
    <submittedName>
        <fullName evidence="1">Uncharacterized protein</fullName>
    </submittedName>
</protein>
<organism evidence="1 2">
    <name type="scientific">Paenibacillus wenxiniae</name>
    <dbReference type="NCBI Taxonomy" id="1636843"/>
    <lineage>
        <taxon>Bacteria</taxon>
        <taxon>Bacillati</taxon>
        <taxon>Bacillota</taxon>
        <taxon>Bacilli</taxon>
        <taxon>Bacillales</taxon>
        <taxon>Paenibacillaceae</taxon>
        <taxon>Paenibacillus</taxon>
    </lineage>
</organism>
<name>A0ABW4RPL0_9BACL</name>
<accession>A0ABW4RPL0</accession>